<evidence type="ECO:0000313" key="2">
    <source>
        <dbReference type="Proteomes" id="UP000053263"/>
    </source>
</evidence>
<dbReference type="EMBL" id="KN832576">
    <property type="protein sequence ID" value="KII83553.1"/>
    <property type="molecule type" value="Genomic_DNA"/>
</dbReference>
<dbReference type="HOGENOM" id="CLU_2980119_0_0_1"/>
<accession>A0A0C9T604</accession>
<proteinExistence type="predicted"/>
<keyword evidence="2" id="KW-1185">Reference proteome</keyword>
<evidence type="ECO:0000313" key="1">
    <source>
        <dbReference type="EMBL" id="KII83553.1"/>
    </source>
</evidence>
<sequence>MNRRPLVCTDFSPVTQLQNINHLRKTTPGPAGLAGVVEWHQIMNPIQQTTLVASAPCP</sequence>
<dbReference type="Proteomes" id="UP000053263">
    <property type="component" value="Unassembled WGS sequence"/>
</dbReference>
<reference evidence="1 2" key="1">
    <citation type="submission" date="2014-06" db="EMBL/GenBank/DDBJ databases">
        <title>Evolutionary Origins and Diversification of the Mycorrhizal Mutualists.</title>
        <authorList>
            <consortium name="DOE Joint Genome Institute"/>
            <consortium name="Mycorrhizal Genomics Consortium"/>
            <person name="Kohler A."/>
            <person name="Kuo A."/>
            <person name="Nagy L.G."/>
            <person name="Floudas D."/>
            <person name="Copeland A."/>
            <person name="Barry K.W."/>
            <person name="Cichocki N."/>
            <person name="Veneault-Fourrey C."/>
            <person name="LaButti K."/>
            <person name="Lindquist E.A."/>
            <person name="Lipzen A."/>
            <person name="Lundell T."/>
            <person name="Morin E."/>
            <person name="Murat C."/>
            <person name="Riley R."/>
            <person name="Ohm R."/>
            <person name="Sun H."/>
            <person name="Tunlid A."/>
            <person name="Henrissat B."/>
            <person name="Grigoriev I.V."/>
            <person name="Hibbett D.S."/>
            <person name="Martin F."/>
        </authorList>
    </citation>
    <scope>NUCLEOTIDE SEQUENCE [LARGE SCALE GENOMIC DNA]</scope>
    <source>
        <strain evidence="1 2">FD-325 SS-3</strain>
    </source>
</reference>
<name>A0A0C9T604_PLICR</name>
<gene>
    <name evidence="1" type="ORF">PLICRDRAFT_449555</name>
</gene>
<dbReference type="AlphaFoldDB" id="A0A0C9T604"/>
<protein>
    <submittedName>
        <fullName evidence="1">Uncharacterized protein</fullName>
    </submittedName>
</protein>
<organism evidence="1 2">
    <name type="scientific">Plicaturopsis crispa FD-325 SS-3</name>
    <dbReference type="NCBI Taxonomy" id="944288"/>
    <lineage>
        <taxon>Eukaryota</taxon>
        <taxon>Fungi</taxon>
        <taxon>Dikarya</taxon>
        <taxon>Basidiomycota</taxon>
        <taxon>Agaricomycotina</taxon>
        <taxon>Agaricomycetes</taxon>
        <taxon>Agaricomycetidae</taxon>
        <taxon>Amylocorticiales</taxon>
        <taxon>Amylocorticiaceae</taxon>
        <taxon>Plicatura</taxon>
        <taxon>Plicaturopsis crispa</taxon>
    </lineage>
</organism>